<dbReference type="AlphaFoldDB" id="A0A167H5S8"/>
<reference evidence="1 2" key="1">
    <citation type="journal article" date="2016" name="Mol. Biol. Evol.">
        <title>Comparative Genomics of Early-Diverging Mushroom-Forming Fungi Provides Insights into the Origins of Lignocellulose Decay Capabilities.</title>
        <authorList>
            <person name="Nagy L.G."/>
            <person name="Riley R."/>
            <person name="Tritt A."/>
            <person name="Adam C."/>
            <person name="Daum C."/>
            <person name="Floudas D."/>
            <person name="Sun H."/>
            <person name="Yadav J.S."/>
            <person name="Pangilinan J."/>
            <person name="Larsson K.H."/>
            <person name="Matsuura K."/>
            <person name="Barry K."/>
            <person name="Labutti K."/>
            <person name="Kuo R."/>
            <person name="Ohm R.A."/>
            <person name="Bhattacharya S.S."/>
            <person name="Shirouzu T."/>
            <person name="Yoshinaga Y."/>
            <person name="Martin F.M."/>
            <person name="Grigoriev I.V."/>
            <person name="Hibbett D.S."/>
        </authorList>
    </citation>
    <scope>NUCLEOTIDE SEQUENCE [LARGE SCALE GENOMIC DNA]</scope>
    <source>
        <strain evidence="1 2">TUFC12733</strain>
    </source>
</reference>
<proteinExistence type="predicted"/>
<sequence>MRGEFEDAKEHLDTLEAYTATADLFDQFSPLISLLHGRLAHSAYSVSRAQYCYALAYNLSKTSSDDGIRLAATLDILGLKLGLGEDVQVESAELLLELVDCKDANLNEPALVFRAIAVKEIHKSKQHLKFALDNATLRQDNYLRLLILCITASHYQLTKASRAVSALQACRQLCLSLGVPPDGEQKPTSAYGNTSIGLWVGEKYAELLQRQGNEKQAKKQETINKALRERWTKAQEDVAQLFELRQEVTA</sequence>
<evidence type="ECO:0000313" key="1">
    <source>
        <dbReference type="EMBL" id="KZO91266.1"/>
    </source>
</evidence>
<dbReference type="EMBL" id="KV417326">
    <property type="protein sequence ID" value="KZO91266.1"/>
    <property type="molecule type" value="Genomic_DNA"/>
</dbReference>
<accession>A0A167H5S8</accession>
<gene>
    <name evidence="1" type="ORF">CALVIDRAFT_542015</name>
</gene>
<evidence type="ECO:0000313" key="2">
    <source>
        <dbReference type="Proteomes" id="UP000076738"/>
    </source>
</evidence>
<name>A0A167H5S8_CALVF</name>
<protein>
    <submittedName>
        <fullName evidence="1">Uncharacterized protein</fullName>
    </submittedName>
</protein>
<organism evidence="1 2">
    <name type="scientific">Calocera viscosa (strain TUFC12733)</name>
    <dbReference type="NCBI Taxonomy" id="1330018"/>
    <lineage>
        <taxon>Eukaryota</taxon>
        <taxon>Fungi</taxon>
        <taxon>Dikarya</taxon>
        <taxon>Basidiomycota</taxon>
        <taxon>Agaricomycotina</taxon>
        <taxon>Dacrymycetes</taxon>
        <taxon>Dacrymycetales</taxon>
        <taxon>Dacrymycetaceae</taxon>
        <taxon>Calocera</taxon>
    </lineage>
</organism>
<keyword evidence="2" id="KW-1185">Reference proteome</keyword>
<dbReference type="Proteomes" id="UP000076738">
    <property type="component" value="Unassembled WGS sequence"/>
</dbReference>
<dbReference type="OrthoDB" id="5565328at2759"/>